<keyword evidence="3" id="KW-1185">Reference proteome</keyword>
<organism evidence="2 3">
    <name type="scientific">Simplicispira metamorpha</name>
    <dbReference type="NCBI Taxonomy" id="80881"/>
    <lineage>
        <taxon>Bacteria</taxon>
        <taxon>Pseudomonadati</taxon>
        <taxon>Pseudomonadota</taxon>
        <taxon>Betaproteobacteria</taxon>
        <taxon>Burkholderiales</taxon>
        <taxon>Comamonadaceae</taxon>
        <taxon>Simplicispira</taxon>
    </lineage>
</organism>
<dbReference type="Proteomes" id="UP000295182">
    <property type="component" value="Unassembled WGS sequence"/>
</dbReference>
<sequence>MNALTKPLACAVALLASAFVSTGYAQTTPAPYKYSVTLGITTPKASAADLATKDKTLPAGVDFSPCNAAANMDQLAFTIKYDAGKLAADLKNVYVIFSHPDTGLTAGAKPYLALVRDKLTTDTQFKPYATAAGIQATDTYAAAASNLGYAQTEVILGGNIPLEGLSSGLWLVTAIIGDGANFDDPATWSAWDSKPFMLRKPWKGTAADTCL</sequence>
<evidence type="ECO:0000256" key="1">
    <source>
        <dbReference type="SAM" id="SignalP"/>
    </source>
</evidence>
<proteinExistence type="predicted"/>
<dbReference type="RefSeq" id="WP_119014134.1">
    <property type="nucleotide sequence ID" value="NZ_QXNC01000028.1"/>
</dbReference>
<accession>A0A4R2N3G1</accession>
<dbReference type="AlphaFoldDB" id="A0A4R2N3G1"/>
<feature type="chain" id="PRO_5020913899" evidence="1">
    <location>
        <begin position="26"/>
        <end position="211"/>
    </location>
</feature>
<dbReference type="OrthoDB" id="8911841at2"/>
<feature type="signal peptide" evidence="1">
    <location>
        <begin position="1"/>
        <end position="25"/>
    </location>
</feature>
<dbReference type="EMBL" id="SLXH01000030">
    <property type="protein sequence ID" value="TCP14431.1"/>
    <property type="molecule type" value="Genomic_DNA"/>
</dbReference>
<reference evidence="2 3" key="1">
    <citation type="submission" date="2019-03" db="EMBL/GenBank/DDBJ databases">
        <title>Genomic Encyclopedia of Type Strains, Phase IV (KMG-IV): sequencing the most valuable type-strain genomes for metagenomic binning, comparative biology and taxonomic classification.</title>
        <authorList>
            <person name="Goeker M."/>
        </authorList>
    </citation>
    <scope>NUCLEOTIDE SEQUENCE [LARGE SCALE GENOMIC DNA]</scope>
    <source>
        <strain evidence="2 3">DSM 1837</strain>
    </source>
</reference>
<gene>
    <name evidence="2" type="ORF">EV674_13017</name>
</gene>
<name>A0A4R2N3G1_9BURK</name>
<evidence type="ECO:0000313" key="2">
    <source>
        <dbReference type="EMBL" id="TCP14431.1"/>
    </source>
</evidence>
<comment type="caution">
    <text evidence="2">The sequence shown here is derived from an EMBL/GenBank/DDBJ whole genome shotgun (WGS) entry which is preliminary data.</text>
</comment>
<protein>
    <submittedName>
        <fullName evidence="2">Uncharacterized protein</fullName>
    </submittedName>
</protein>
<keyword evidence="1" id="KW-0732">Signal</keyword>
<evidence type="ECO:0000313" key="3">
    <source>
        <dbReference type="Proteomes" id="UP000295182"/>
    </source>
</evidence>